<dbReference type="SMART" id="SM00135">
    <property type="entry name" value="LY"/>
    <property type="match status" value="8"/>
</dbReference>
<keyword evidence="1" id="KW-0245">EGF-like domain</keyword>
<dbReference type="Pfam" id="PF14670">
    <property type="entry name" value="FXa_inhibition"/>
    <property type="match status" value="1"/>
</dbReference>
<feature type="repeat" description="LDL-receptor class B" evidence="7">
    <location>
        <begin position="470"/>
        <end position="513"/>
    </location>
</feature>
<keyword evidence="2" id="KW-0732">Signal</keyword>
<keyword evidence="8" id="KW-0812">Transmembrane</keyword>
<feature type="domain" description="HYR" evidence="9">
    <location>
        <begin position="1405"/>
        <end position="1481"/>
    </location>
</feature>
<dbReference type="Pfam" id="PF02494">
    <property type="entry name" value="HYR"/>
    <property type="match status" value="3"/>
</dbReference>
<dbReference type="PROSITE" id="PS50825">
    <property type="entry name" value="HYR"/>
    <property type="match status" value="4"/>
</dbReference>
<keyword evidence="3" id="KW-0677">Repeat</keyword>
<dbReference type="Gene3D" id="2.10.50.10">
    <property type="entry name" value="Tumor Necrosis Factor Receptor, subunit A, domain 2"/>
    <property type="match status" value="1"/>
</dbReference>
<dbReference type="PANTHER" id="PTHR46513">
    <property type="entry name" value="VITELLOGENIN RECEPTOR-LIKE PROTEIN-RELATED-RELATED"/>
    <property type="match status" value="1"/>
</dbReference>
<evidence type="ECO:0000256" key="6">
    <source>
        <dbReference type="PROSITE-ProRule" id="PRU00302"/>
    </source>
</evidence>
<proteinExistence type="predicted"/>
<feature type="transmembrane region" description="Helical" evidence="8">
    <location>
        <begin position="1777"/>
        <end position="1800"/>
    </location>
</feature>
<dbReference type="GeneID" id="109483906"/>
<dbReference type="SMART" id="SM00032">
    <property type="entry name" value="CCP"/>
    <property type="match status" value="9"/>
</dbReference>
<dbReference type="Gene3D" id="2.10.70.10">
    <property type="entry name" value="Complement Module, domain 1"/>
    <property type="match status" value="8"/>
</dbReference>
<feature type="repeat" description="LDL-receptor class B" evidence="7">
    <location>
        <begin position="427"/>
        <end position="469"/>
    </location>
</feature>
<feature type="domain" description="Sushi" evidence="10">
    <location>
        <begin position="1192"/>
        <end position="1251"/>
    </location>
</feature>
<evidence type="ECO:0000256" key="5">
    <source>
        <dbReference type="ARBA" id="ARBA00023180"/>
    </source>
</evidence>
<feature type="domain" description="Sushi" evidence="10">
    <location>
        <begin position="1040"/>
        <end position="1107"/>
    </location>
</feature>
<dbReference type="Pfam" id="PF00084">
    <property type="entry name" value="Sushi"/>
    <property type="match status" value="7"/>
</dbReference>
<evidence type="ECO:0000259" key="10">
    <source>
        <dbReference type="PROSITE" id="PS50923"/>
    </source>
</evidence>
<keyword evidence="5" id="KW-0325">Glycoprotein</keyword>
<dbReference type="Pfam" id="PF07699">
    <property type="entry name" value="Ephrin_rec_like"/>
    <property type="match status" value="1"/>
</dbReference>
<keyword evidence="4 6" id="KW-1015">Disulfide bond</keyword>
<dbReference type="InterPro" id="IPR011641">
    <property type="entry name" value="Tyr-kin_ephrin_A/B_rcpt-like"/>
</dbReference>
<keyword evidence="8" id="KW-0472">Membrane</keyword>
<dbReference type="InterPro" id="IPR009030">
    <property type="entry name" value="Growth_fac_rcpt_cys_sf"/>
</dbReference>
<feature type="domain" description="Sushi" evidence="10">
    <location>
        <begin position="705"/>
        <end position="766"/>
    </location>
</feature>
<feature type="disulfide bond" evidence="6">
    <location>
        <begin position="675"/>
        <end position="702"/>
    </location>
</feature>
<dbReference type="Proteomes" id="UP000515135">
    <property type="component" value="Unplaced"/>
</dbReference>
<feature type="domain" description="Sushi" evidence="10">
    <location>
        <begin position="767"/>
        <end position="830"/>
    </location>
</feature>
<dbReference type="SUPFAM" id="SSF57184">
    <property type="entry name" value="Growth factor receptor domain"/>
    <property type="match status" value="2"/>
</dbReference>
<keyword evidence="11" id="KW-1185">Reference proteome</keyword>
<dbReference type="FunFam" id="2.120.10.30:FF:000241">
    <property type="entry name" value="Low-density lipoprotein receptor-related protein 6"/>
    <property type="match status" value="1"/>
</dbReference>
<dbReference type="SUPFAM" id="SSF63825">
    <property type="entry name" value="YWTD domain"/>
    <property type="match status" value="2"/>
</dbReference>
<feature type="domain" description="HYR" evidence="9">
    <location>
        <begin position="1317"/>
        <end position="1404"/>
    </location>
</feature>
<dbReference type="KEGG" id="bbel:109483906"/>
<dbReference type="PROSITE" id="PS50923">
    <property type="entry name" value="SUSHI"/>
    <property type="match status" value="6"/>
</dbReference>
<evidence type="ECO:0000256" key="7">
    <source>
        <dbReference type="PROSITE-ProRule" id="PRU00461"/>
    </source>
</evidence>
<dbReference type="InterPro" id="IPR000436">
    <property type="entry name" value="Sushi_SCR_CCP_dom"/>
</dbReference>
<evidence type="ECO:0000313" key="12">
    <source>
        <dbReference type="RefSeq" id="XP_019642605.1"/>
    </source>
</evidence>
<keyword evidence="8" id="KW-1133">Transmembrane helix</keyword>
<evidence type="ECO:0000256" key="2">
    <source>
        <dbReference type="ARBA" id="ARBA00022729"/>
    </source>
</evidence>
<dbReference type="SUPFAM" id="SSF57535">
    <property type="entry name" value="Complement control module/SCR domain"/>
    <property type="match status" value="8"/>
</dbReference>
<dbReference type="OrthoDB" id="9990982at2759"/>
<dbReference type="RefSeq" id="XP_019642605.1">
    <property type="nucleotide sequence ID" value="XM_019787046.1"/>
</dbReference>
<accession>A0A6P4ZMZ9</accession>
<feature type="domain" description="Sushi" evidence="10">
    <location>
        <begin position="1252"/>
        <end position="1318"/>
    </location>
</feature>
<gene>
    <name evidence="12" type="primary">LOC109483906</name>
</gene>
<evidence type="ECO:0000256" key="3">
    <source>
        <dbReference type="ARBA" id="ARBA00022737"/>
    </source>
</evidence>
<dbReference type="Gene3D" id="2.120.10.30">
    <property type="entry name" value="TolB, C-terminal domain"/>
    <property type="match status" value="2"/>
</dbReference>
<dbReference type="InterPro" id="IPR013783">
    <property type="entry name" value="Ig-like_fold"/>
</dbReference>
<evidence type="ECO:0000256" key="4">
    <source>
        <dbReference type="ARBA" id="ARBA00023157"/>
    </source>
</evidence>
<dbReference type="PROSITE" id="PS51120">
    <property type="entry name" value="LDLRB"/>
    <property type="match status" value="4"/>
</dbReference>
<dbReference type="Gene3D" id="2.60.40.10">
    <property type="entry name" value="Immunoglobulins"/>
    <property type="match status" value="1"/>
</dbReference>
<organism evidence="11 12">
    <name type="scientific">Branchiostoma belcheri</name>
    <name type="common">Amphioxus</name>
    <dbReference type="NCBI Taxonomy" id="7741"/>
    <lineage>
        <taxon>Eukaryota</taxon>
        <taxon>Metazoa</taxon>
        <taxon>Chordata</taxon>
        <taxon>Cephalochordata</taxon>
        <taxon>Leptocardii</taxon>
        <taxon>Amphioxiformes</taxon>
        <taxon>Branchiostomatidae</taxon>
        <taxon>Branchiostoma</taxon>
    </lineage>
</organism>
<sequence length="1822" mass="196670">MHLPQHRGPVFSTDRCKGSIDIMDSCWKGILCCLLLEVSLFGVLGLSLNFSNGTHVCVLDIERFNEEQEQCLIANSSFVFAIDVSVNRLLWAEFDSGMIFRGSTAGVNSTETVAEGFKTYGISYDAQFGSLFLTDDKNNRVTVADVSTGKTSVLAFSGVEEPRGIALHKRLGYVFWTQWGQYPAVEQVTTVGTSRTTIVGTDIILPTGISVDETKDKIYWVDGAKGTVESCLVTGEDRHIIYESAGSQPLDIVAYKGWLFFSEAGRIVQLNITTRQAVTRHIGGTAYSLAVDSSDDASKNRSAGMCPDCSGLCVRQFETTATCICEAGKTFQEDKNICVEGGDVLLIADDSRLLSASLDSSSPFVDLPIPGLESPVAVAYNPKDAHLYWTDPGAGTICQYSFSSDEFTVLVTDIDTPDGLAVDGASSNIYWTDAGRRVIEVSKLDGSDRKALITTGLREPRAIVVQASIGFMFWTDWGKPAAIERAAMDGTDRRVIVSTDLVWPNGLAIDLSNSHLYWTDAYLNKIEEANLDGHERRVVYGDRYVWHPFDIALAGNSLYWSDWWTKTILKGTISGLDRPTAFGGGGLKKPMGIAIRRVNQRTGDSLCTQNNGGCSNLCLPTPSGRTCDCPTGTIISSNDATTCEGVTRCPSLLAPEHGSISSCLNVEGHNCDFQCQMGYSLIGSARLTCQHDGDWDFEAPMCERTLCPTPPTEAGQQVTCATAGTHYYGTRCTVSCQLGYRPSEKEQDIVCQSDGSWTTSNLHCTMVTCPPLTVPNHGRISPSTCTTSATYADVCAFSCGEGYVEEGPTFATCLPTGEWDANITLVTCRDIAPPDFNNTCTTEDVVVTAPYGTAAAVVDLTELGITAIDNSGETLDMSVSGQMDEYPPGTHYVTFSATDGQGNVGQCQIRIVVKVKMCAAPTPPDHGTVSETCETHWGSSCDVVCDHGYMVARTTSTVMTCEVRDGVLSWMGNASCVEVTCPPLTMDEAAGISYPDCRTGEEQPVGTVCALACDSEHHIAAPGSVHRMACLPSGTWDRNFTCIGPTCTGLMPPVDGHVSPASCTNTSRFREVCEFKCQEGYHLNESSRVTCTADGTWMPDVSPGCFDVAAPTLGETCPEETIRVIQDPCTGQATASWTAPTFLDNSGSVTVEKPVVSSPTTFPVGEHQLRYKATDPSGNTMECVINVEVQGVSCVPPSSPPNGVLLRLSCGNQLGSAAVYNCHEGYSIVGSSVRECQADGRWSGEQTRCEVKTCPPLRLPDHGEFQPPACTEGAVFFNTQCSLTCDWAFELRGAEGSSTLCRSDGEWSLDMANVTCEEVPPPDFGSTCPADMTLPTDAGKSTANVAWAVPEAVDGHRATLIVDVSPAGTVPPREFTPGVHTIRYNTRDYFGRTAGCSFTVTVEDNELPIATYCPQSTTIYDAEGTLTYSRPIWEDNVAVVSQTCDPEPNTNHDFSEKTVTCKAYDAAGNEGECLFTINIQGNPCLPLDAPDKGAVSCDNFLSGTTCSLFCQDGHSFATPPNDVYICRDGGHWAPPPPRNLKCSSAKYSREVRSHGHLTFYHFSGDCDSVDTQNEIKEKFVGNLMDSVVGASICASGLCTIDNVNVICGQDRRKRQAEDRVKRLERGVFDSSFNVEFTIIVSLNKTNENTTHEKFDQVSFLTESVDTLSELVQDVVESGNFTLRVWWDVVQADSLQMEPAEATCDVGYVKRGNGTCVACPVGSLFNTTTLQCEECEVGAYQNREAQTKCLPCPNKQTTTGTGAHQVSMCLGGEYGDSAVTIAVLGALFTFFAIAVPFLWCIPTRSHQNKVMDSRTDISLTHFG</sequence>
<dbReference type="InterPro" id="IPR000033">
    <property type="entry name" value="LDLR_classB_rpt"/>
</dbReference>
<dbReference type="CDD" id="cd00033">
    <property type="entry name" value="CCP"/>
    <property type="match status" value="6"/>
</dbReference>
<evidence type="ECO:0000256" key="8">
    <source>
        <dbReference type="SAM" id="Phobius"/>
    </source>
</evidence>
<feature type="repeat" description="LDL-receptor class B" evidence="7">
    <location>
        <begin position="172"/>
        <end position="215"/>
    </location>
</feature>
<name>A0A6P4ZMZ9_BRABE</name>
<protein>
    <submittedName>
        <fullName evidence="12">Sushi, von Willebrand factor type A, EGF and pentraxin domain-containing protein 1-like</fullName>
    </submittedName>
</protein>
<feature type="repeat" description="LDL-receptor class B" evidence="7">
    <location>
        <begin position="514"/>
        <end position="557"/>
    </location>
</feature>
<feature type="disulfide bond" evidence="6">
    <location>
        <begin position="1222"/>
        <end position="1249"/>
    </location>
</feature>
<keyword evidence="6" id="KW-0768">Sushi</keyword>
<evidence type="ECO:0000313" key="11">
    <source>
        <dbReference type="Proteomes" id="UP000515135"/>
    </source>
</evidence>
<evidence type="ECO:0000259" key="9">
    <source>
        <dbReference type="PROSITE" id="PS50825"/>
    </source>
</evidence>
<dbReference type="InterPro" id="IPR011042">
    <property type="entry name" value="6-blade_b-propeller_TolB-like"/>
</dbReference>
<feature type="domain" description="HYR" evidence="9">
    <location>
        <begin position="1106"/>
        <end position="1191"/>
    </location>
</feature>
<feature type="domain" description="Sushi" evidence="10">
    <location>
        <begin position="647"/>
        <end position="704"/>
    </location>
</feature>
<reference evidence="12" key="1">
    <citation type="submission" date="2025-08" db="UniProtKB">
        <authorList>
            <consortium name="RefSeq"/>
        </authorList>
    </citation>
    <scope>IDENTIFICATION</scope>
    <source>
        <tissue evidence="12">Gonad</tissue>
    </source>
</reference>
<dbReference type="SMART" id="SM01411">
    <property type="entry name" value="Ephrin_rec_like"/>
    <property type="match status" value="1"/>
</dbReference>
<comment type="caution">
    <text evidence="6">Lacks conserved residue(s) required for the propagation of feature annotation.</text>
</comment>
<feature type="domain" description="HYR" evidence="9">
    <location>
        <begin position="829"/>
        <end position="915"/>
    </location>
</feature>
<evidence type="ECO:0000256" key="1">
    <source>
        <dbReference type="ARBA" id="ARBA00022536"/>
    </source>
</evidence>
<dbReference type="InterPro" id="IPR003410">
    <property type="entry name" value="HYR_dom"/>
</dbReference>
<dbReference type="PANTHER" id="PTHR46513:SF44">
    <property type="entry name" value="LDL RECEPTOR RELATED PROTEIN 4"/>
    <property type="match status" value="1"/>
</dbReference>
<dbReference type="Pfam" id="PF00058">
    <property type="entry name" value="Ldl_recept_b"/>
    <property type="match status" value="2"/>
</dbReference>
<dbReference type="InterPro" id="IPR050778">
    <property type="entry name" value="Cueball_EGF_LRP_Nidogen"/>
</dbReference>
<dbReference type="InterPro" id="IPR035976">
    <property type="entry name" value="Sushi/SCR/CCP_sf"/>
</dbReference>